<evidence type="ECO:0000256" key="12">
    <source>
        <dbReference type="SAM" id="MobiDB-lite"/>
    </source>
</evidence>
<protein>
    <recommendedName>
        <fullName evidence="1">non-specific serine/threonine protein kinase</fullName>
        <ecNumber evidence="1">2.7.11.1</ecNumber>
    </recommendedName>
</protein>
<evidence type="ECO:0000256" key="11">
    <source>
        <dbReference type="RuleBase" id="RU000304"/>
    </source>
</evidence>
<dbReference type="PANTHER" id="PTHR47976:SF66">
    <property type="entry name" value="G-TYPE LECTIN S-RECEPTOR-LIKE SERINE_THREONINE-PROTEIN KINASE SD2-5"/>
    <property type="match status" value="1"/>
</dbReference>
<dbReference type="PANTHER" id="PTHR47976">
    <property type="entry name" value="G-TYPE LECTIN S-RECEPTOR-LIKE SERINE/THREONINE-PROTEIN KINASE SD2-5"/>
    <property type="match status" value="1"/>
</dbReference>
<name>A0AAV1SHQ8_9ROSI</name>
<dbReference type="FunFam" id="1.10.510.10:FF:001023">
    <property type="entry name" value="Os07g0541700 protein"/>
    <property type="match status" value="1"/>
</dbReference>
<evidence type="ECO:0000256" key="8">
    <source>
        <dbReference type="ARBA" id="ARBA00047899"/>
    </source>
</evidence>
<evidence type="ECO:0000313" key="14">
    <source>
        <dbReference type="EMBL" id="CAK7351243.1"/>
    </source>
</evidence>
<dbReference type="GO" id="GO:0005524">
    <property type="term" value="F:ATP binding"/>
    <property type="evidence" value="ECO:0007669"/>
    <property type="project" value="UniProtKB-UniRule"/>
</dbReference>
<dbReference type="EC" id="2.7.11.1" evidence="1"/>
<comment type="caution">
    <text evidence="14">The sequence shown here is derived from an EMBL/GenBank/DDBJ whole genome shotgun (WGS) entry which is preliminary data.</text>
</comment>
<dbReference type="Pfam" id="PF00069">
    <property type="entry name" value="Pkinase"/>
    <property type="match status" value="1"/>
</dbReference>
<dbReference type="InterPro" id="IPR017441">
    <property type="entry name" value="Protein_kinase_ATP_BS"/>
</dbReference>
<evidence type="ECO:0000256" key="2">
    <source>
        <dbReference type="ARBA" id="ARBA00022527"/>
    </source>
</evidence>
<dbReference type="EMBL" id="CAWUPB010001184">
    <property type="protein sequence ID" value="CAK7351243.1"/>
    <property type="molecule type" value="Genomic_DNA"/>
</dbReference>
<evidence type="ECO:0000313" key="15">
    <source>
        <dbReference type="Proteomes" id="UP001314170"/>
    </source>
</evidence>
<comment type="catalytic activity">
    <reaction evidence="8">
        <text>L-threonyl-[protein] + ATP = O-phospho-L-threonyl-[protein] + ADP + H(+)</text>
        <dbReference type="Rhea" id="RHEA:46608"/>
        <dbReference type="Rhea" id="RHEA-COMP:11060"/>
        <dbReference type="Rhea" id="RHEA-COMP:11605"/>
        <dbReference type="ChEBI" id="CHEBI:15378"/>
        <dbReference type="ChEBI" id="CHEBI:30013"/>
        <dbReference type="ChEBI" id="CHEBI:30616"/>
        <dbReference type="ChEBI" id="CHEBI:61977"/>
        <dbReference type="ChEBI" id="CHEBI:456216"/>
        <dbReference type="EC" id="2.7.11.1"/>
    </reaction>
</comment>
<dbReference type="PROSITE" id="PS00107">
    <property type="entry name" value="PROTEIN_KINASE_ATP"/>
    <property type="match status" value="1"/>
</dbReference>
<feature type="domain" description="Protein kinase" evidence="13">
    <location>
        <begin position="202"/>
        <end position="383"/>
    </location>
</feature>
<dbReference type="FunFam" id="3.30.200.20:FF:000178">
    <property type="entry name" value="serine/threonine-protein kinase PBS1-like"/>
    <property type="match status" value="1"/>
</dbReference>
<evidence type="ECO:0000256" key="7">
    <source>
        <dbReference type="ARBA" id="ARBA00022840"/>
    </source>
</evidence>
<keyword evidence="7 10" id="KW-0067">ATP-binding</keyword>
<keyword evidence="2 11" id="KW-0723">Serine/threonine-protein kinase</keyword>
<evidence type="ECO:0000259" key="13">
    <source>
        <dbReference type="PROSITE" id="PS50011"/>
    </source>
</evidence>
<evidence type="ECO:0000256" key="6">
    <source>
        <dbReference type="ARBA" id="ARBA00022777"/>
    </source>
</evidence>
<evidence type="ECO:0000256" key="5">
    <source>
        <dbReference type="ARBA" id="ARBA00022741"/>
    </source>
</evidence>
<keyword evidence="6" id="KW-0418">Kinase</keyword>
<keyword evidence="4" id="KW-0732">Signal</keyword>
<keyword evidence="15" id="KW-1185">Reference proteome</keyword>
<evidence type="ECO:0000256" key="9">
    <source>
        <dbReference type="ARBA" id="ARBA00048679"/>
    </source>
</evidence>
<dbReference type="InterPro" id="IPR008271">
    <property type="entry name" value="Ser/Thr_kinase_AS"/>
</dbReference>
<sequence>MIANDPHRSVRERMEKLKVPFSLDSSPPHKPCPIFSPPPFHLSLRGSLSLHFGASRLTLVDSLSTSTPSQAWQSLRSISNLSIFISDSIINTTQPNSKNNIVDHHHHKPPSPSRSSSSISTNTRHNSRPKSDWEITPCPLPETMHNTTHRRRLAPIVEGLIGGGLVIISKWWRKSKTTNEDVEVPAKIPVRFSYQDLRVATDTFKEIIGRGGFGSVFKGVLAYGTRIAVKRLDNLEQGKKAVLAEVETIGRLHHCNLLRLIGFCSEKSYKILVYEYMSNGSLDNWIFQNGHRPCLDWQTRKKITLDIAKGLAYLHEECQQTIIHFDIKPQNILLDPNFNAKICDFGLSKAMDTETGQVEISVRGTPGYIAPEWCKLAPGSRIT</sequence>
<dbReference type="GO" id="GO:0004674">
    <property type="term" value="F:protein serine/threonine kinase activity"/>
    <property type="evidence" value="ECO:0007669"/>
    <property type="project" value="UniProtKB-KW"/>
</dbReference>
<keyword evidence="3" id="KW-0808">Transferase</keyword>
<dbReference type="AlphaFoldDB" id="A0AAV1SHQ8"/>
<gene>
    <name evidence="14" type="ORF">DCAF_LOCUS23756</name>
</gene>
<dbReference type="Gene3D" id="3.30.200.20">
    <property type="entry name" value="Phosphorylase Kinase, domain 1"/>
    <property type="match status" value="1"/>
</dbReference>
<evidence type="ECO:0000256" key="3">
    <source>
        <dbReference type="ARBA" id="ARBA00022679"/>
    </source>
</evidence>
<dbReference type="PROSITE" id="PS50011">
    <property type="entry name" value="PROTEIN_KINASE_DOM"/>
    <property type="match status" value="1"/>
</dbReference>
<feature type="region of interest" description="Disordered" evidence="12">
    <location>
        <begin position="95"/>
        <end position="146"/>
    </location>
</feature>
<dbReference type="PROSITE" id="PS00108">
    <property type="entry name" value="PROTEIN_KINASE_ST"/>
    <property type="match status" value="1"/>
</dbReference>
<comment type="catalytic activity">
    <reaction evidence="9">
        <text>L-seryl-[protein] + ATP = O-phospho-L-seryl-[protein] + ADP + H(+)</text>
        <dbReference type="Rhea" id="RHEA:17989"/>
        <dbReference type="Rhea" id="RHEA-COMP:9863"/>
        <dbReference type="Rhea" id="RHEA-COMP:11604"/>
        <dbReference type="ChEBI" id="CHEBI:15378"/>
        <dbReference type="ChEBI" id="CHEBI:29999"/>
        <dbReference type="ChEBI" id="CHEBI:30616"/>
        <dbReference type="ChEBI" id="CHEBI:83421"/>
        <dbReference type="ChEBI" id="CHEBI:456216"/>
        <dbReference type="EC" id="2.7.11.1"/>
    </reaction>
</comment>
<keyword evidence="5 10" id="KW-0547">Nucleotide-binding</keyword>
<dbReference type="Proteomes" id="UP001314170">
    <property type="component" value="Unassembled WGS sequence"/>
</dbReference>
<dbReference type="SMART" id="SM00220">
    <property type="entry name" value="S_TKc"/>
    <property type="match status" value="1"/>
</dbReference>
<dbReference type="InterPro" id="IPR051343">
    <property type="entry name" value="G-type_lectin_kinases/EP1-like"/>
</dbReference>
<proteinExistence type="inferred from homology"/>
<dbReference type="Gene3D" id="1.10.510.10">
    <property type="entry name" value="Transferase(Phosphotransferase) domain 1"/>
    <property type="match status" value="1"/>
</dbReference>
<comment type="similarity">
    <text evidence="11">Belongs to the protein kinase superfamily.</text>
</comment>
<evidence type="ECO:0000256" key="10">
    <source>
        <dbReference type="PROSITE-ProRule" id="PRU10141"/>
    </source>
</evidence>
<dbReference type="InterPro" id="IPR011009">
    <property type="entry name" value="Kinase-like_dom_sf"/>
</dbReference>
<evidence type="ECO:0000256" key="1">
    <source>
        <dbReference type="ARBA" id="ARBA00012513"/>
    </source>
</evidence>
<dbReference type="SUPFAM" id="SSF56112">
    <property type="entry name" value="Protein kinase-like (PK-like)"/>
    <property type="match status" value="1"/>
</dbReference>
<feature type="compositionally biased region" description="Low complexity" evidence="12">
    <location>
        <begin position="113"/>
        <end position="124"/>
    </location>
</feature>
<dbReference type="InterPro" id="IPR000719">
    <property type="entry name" value="Prot_kinase_dom"/>
</dbReference>
<accession>A0AAV1SHQ8</accession>
<feature type="binding site" evidence="10">
    <location>
        <position position="230"/>
    </location>
    <ligand>
        <name>ATP</name>
        <dbReference type="ChEBI" id="CHEBI:30616"/>
    </ligand>
</feature>
<reference evidence="14 15" key="1">
    <citation type="submission" date="2024-01" db="EMBL/GenBank/DDBJ databases">
        <authorList>
            <person name="Waweru B."/>
        </authorList>
    </citation>
    <scope>NUCLEOTIDE SEQUENCE [LARGE SCALE GENOMIC DNA]</scope>
</reference>
<evidence type="ECO:0000256" key="4">
    <source>
        <dbReference type="ARBA" id="ARBA00022729"/>
    </source>
</evidence>
<organism evidence="14 15">
    <name type="scientific">Dovyalis caffra</name>
    <dbReference type="NCBI Taxonomy" id="77055"/>
    <lineage>
        <taxon>Eukaryota</taxon>
        <taxon>Viridiplantae</taxon>
        <taxon>Streptophyta</taxon>
        <taxon>Embryophyta</taxon>
        <taxon>Tracheophyta</taxon>
        <taxon>Spermatophyta</taxon>
        <taxon>Magnoliopsida</taxon>
        <taxon>eudicotyledons</taxon>
        <taxon>Gunneridae</taxon>
        <taxon>Pentapetalae</taxon>
        <taxon>rosids</taxon>
        <taxon>fabids</taxon>
        <taxon>Malpighiales</taxon>
        <taxon>Salicaceae</taxon>
        <taxon>Flacourtieae</taxon>
        <taxon>Dovyalis</taxon>
    </lineage>
</organism>